<dbReference type="RefSeq" id="YP_008059612.1">
    <property type="nucleotide sequence ID" value="NC_021330.1"/>
</dbReference>
<feature type="region of interest" description="Disordered" evidence="1">
    <location>
        <begin position="66"/>
        <end position="88"/>
    </location>
</feature>
<organism evidence="2 3">
    <name type="scientific">Haloarcula californiae tailed virus 1</name>
    <dbReference type="NCBI Taxonomy" id="1273746"/>
    <lineage>
        <taxon>Viruses</taxon>
        <taxon>Duplodnaviria</taxon>
        <taxon>Heunggongvirae</taxon>
        <taxon>Uroviricota</taxon>
        <taxon>Caudoviricetes</taxon>
        <taxon>Thumleimavirales</taxon>
        <taxon>Druskaviridae</taxon>
        <taxon>Hacavirus</taxon>
        <taxon>Hacavirus italiense</taxon>
        <taxon>Hacavirus HCTV1</taxon>
    </lineage>
</organism>
<evidence type="ECO:0000313" key="3">
    <source>
        <dbReference type="Proteomes" id="UP000202086"/>
    </source>
</evidence>
<protein>
    <submittedName>
        <fullName evidence="2">Uncharacterized protein</fullName>
    </submittedName>
</protein>
<name>R4TNW5_9CAUD</name>
<sequence length="88" mass="10274">MPEMLTLTLGVLVVISVALAFQQWRARKRSEREMNRRLVAYEGKLRDLGHAPDRVYHNFESFLAGDERDPADDFESDVRYETEDEEDA</sequence>
<accession>R4TNW5</accession>
<dbReference type="Proteomes" id="UP000202086">
    <property type="component" value="Segment"/>
</dbReference>
<dbReference type="KEGG" id="vg:16193599"/>
<keyword evidence="3" id="KW-1185">Reference proteome</keyword>
<proteinExistence type="predicted"/>
<gene>
    <name evidence="2" type="primary">50</name>
    <name evidence="2" type="ORF">DNAM5_50</name>
</gene>
<dbReference type="EMBL" id="KC292029">
    <property type="protein sequence ID" value="AGM11913.1"/>
    <property type="molecule type" value="Genomic_DNA"/>
</dbReference>
<dbReference type="GeneID" id="16193599"/>
<dbReference type="OrthoDB" id="28261at10239"/>
<evidence type="ECO:0000256" key="1">
    <source>
        <dbReference type="SAM" id="MobiDB-lite"/>
    </source>
</evidence>
<evidence type="ECO:0000313" key="2">
    <source>
        <dbReference type="EMBL" id="AGM11913.1"/>
    </source>
</evidence>
<reference evidence="2 3" key="1">
    <citation type="submission" date="2012-12" db="EMBL/GenBank/DDBJ databases">
        <authorList>
            <person name="Sencilo A."/>
            <person name="Jacobs-Sera D."/>
            <person name="Russell D.A."/>
            <person name="Ko C."/>
            <person name="Atanasova N."/>
            <person name="Osterlund E."/>
            <person name="Oksanen H.M."/>
            <person name="Bamford D.H."/>
            <person name="Hatfull G.F."/>
            <person name="Roine E."/>
            <person name="Hendrix R.W."/>
        </authorList>
    </citation>
    <scope>NUCLEOTIDE SEQUENCE [LARGE SCALE GENOMIC DNA]</scope>
</reference>